<dbReference type="EMBL" id="PUHQ01000081">
    <property type="protein sequence ID" value="KAG0657439.1"/>
    <property type="molecule type" value="Genomic_DNA"/>
</dbReference>
<reference evidence="1 2" key="1">
    <citation type="submission" date="2020-11" db="EMBL/GenBank/DDBJ databases">
        <title>Kefir isolates.</title>
        <authorList>
            <person name="Marcisauskas S."/>
            <person name="Kim Y."/>
            <person name="Blasche S."/>
        </authorList>
    </citation>
    <scope>NUCLEOTIDE SEQUENCE [LARGE SCALE GENOMIC DNA]</scope>
    <source>
        <strain evidence="1 2">KR</strain>
    </source>
</reference>
<evidence type="ECO:0000313" key="2">
    <source>
        <dbReference type="Proteomes" id="UP000777482"/>
    </source>
</evidence>
<proteinExistence type="predicted"/>
<dbReference type="AlphaFoldDB" id="A0A9P6VW39"/>
<dbReference type="Proteomes" id="UP000777482">
    <property type="component" value="Unassembled WGS sequence"/>
</dbReference>
<sequence>MVPPESRTRLLGGMQLIRSRHRVFKLTPSVSHAVVDVTRTLVATPGPFVTGRLVDLRALEWSFPISGGIKFLCDIALLLGLRGAKLEF</sequence>
<organism evidence="1 2">
    <name type="scientific">Rhodotorula mucilaginosa</name>
    <name type="common">Yeast</name>
    <name type="synonym">Rhodotorula rubra</name>
    <dbReference type="NCBI Taxonomy" id="5537"/>
    <lineage>
        <taxon>Eukaryota</taxon>
        <taxon>Fungi</taxon>
        <taxon>Dikarya</taxon>
        <taxon>Basidiomycota</taxon>
        <taxon>Pucciniomycotina</taxon>
        <taxon>Microbotryomycetes</taxon>
        <taxon>Sporidiobolales</taxon>
        <taxon>Sporidiobolaceae</taxon>
        <taxon>Rhodotorula</taxon>
    </lineage>
</organism>
<keyword evidence="2" id="KW-1185">Reference proteome</keyword>
<evidence type="ECO:0000313" key="1">
    <source>
        <dbReference type="EMBL" id="KAG0657439.1"/>
    </source>
</evidence>
<protein>
    <submittedName>
        <fullName evidence="1">Uncharacterized protein</fullName>
    </submittedName>
</protein>
<accession>A0A9P6VW39</accession>
<comment type="caution">
    <text evidence="1">The sequence shown here is derived from an EMBL/GenBank/DDBJ whole genome shotgun (WGS) entry which is preliminary data.</text>
</comment>
<gene>
    <name evidence="1" type="ORF">C6P46_006513</name>
</gene>
<name>A0A9P6VW39_RHOMI</name>